<dbReference type="Gene3D" id="1.10.10.10">
    <property type="entry name" value="Winged helix-like DNA-binding domain superfamily/Winged helix DNA-binding domain"/>
    <property type="match status" value="1"/>
</dbReference>
<dbReference type="NCBIfam" id="TIGR00738">
    <property type="entry name" value="rrf2_super"/>
    <property type="match status" value="1"/>
</dbReference>
<accession>A0ABU5VV45</accession>
<evidence type="ECO:0000313" key="1">
    <source>
        <dbReference type="EMBL" id="MEA9356273.1"/>
    </source>
</evidence>
<dbReference type="EMBL" id="JAYGJQ010000001">
    <property type="protein sequence ID" value="MEA9356273.1"/>
    <property type="molecule type" value="Genomic_DNA"/>
</dbReference>
<dbReference type="InterPro" id="IPR036388">
    <property type="entry name" value="WH-like_DNA-bd_sf"/>
</dbReference>
<dbReference type="Pfam" id="PF02082">
    <property type="entry name" value="Rrf2"/>
    <property type="match status" value="1"/>
</dbReference>
<proteinExistence type="predicted"/>
<keyword evidence="2" id="KW-1185">Reference proteome</keyword>
<organism evidence="1 2">
    <name type="scientific">Bacteriovorax antarcticus</name>
    <dbReference type="NCBI Taxonomy" id="3088717"/>
    <lineage>
        <taxon>Bacteria</taxon>
        <taxon>Pseudomonadati</taxon>
        <taxon>Bdellovibrionota</taxon>
        <taxon>Bacteriovoracia</taxon>
        <taxon>Bacteriovoracales</taxon>
        <taxon>Bacteriovoracaceae</taxon>
        <taxon>Bacteriovorax</taxon>
    </lineage>
</organism>
<name>A0ABU5VV45_9BACT</name>
<evidence type="ECO:0000313" key="2">
    <source>
        <dbReference type="Proteomes" id="UP001302274"/>
    </source>
</evidence>
<gene>
    <name evidence="1" type="ORF">SHI21_08670</name>
</gene>
<dbReference type="PANTHER" id="PTHR33221:SF15">
    <property type="entry name" value="HTH-TYPE TRANSCRIPTIONAL REGULATOR YWGB-RELATED"/>
    <property type="match status" value="1"/>
</dbReference>
<dbReference type="PROSITE" id="PS51197">
    <property type="entry name" value="HTH_RRF2_2"/>
    <property type="match status" value="1"/>
</dbReference>
<dbReference type="RefSeq" id="WP_323575961.1">
    <property type="nucleotide sequence ID" value="NZ_JAYGJQ010000001.1"/>
</dbReference>
<comment type="caution">
    <text evidence="1">The sequence shown here is derived from an EMBL/GenBank/DDBJ whole genome shotgun (WGS) entry which is preliminary data.</text>
</comment>
<dbReference type="InterPro" id="IPR000944">
    <property type="entry name" value="Tscrpt_reg_Rrf2"/>
</dbReference>
<dbReference type="InterPro" id="IPR030489">
    <property type="entry name" value="TR_Rrf2-type_CS"/>
</dbReference>
<dbReference type="InterPro" id="IPR036390">
    <property type="entry name" value="WH_DNA-bd_sf"/>
</dbReference>
<dbReference type="SUPFAM" id="SSF46785">
    <property type="entry name" value="Winged helix' DNA-binding domain"/>
    <property type="match status" value="1"/>
</dbReference>
<dbReference type="Proteomes" id="UP001302274">
    <property type="component" value="Unassembled WGS sequence"/>
</dbReference>
<protein>
    <submittedName>
        <fullName evidence="1">Rrf2 family transcriptional regulator</fullName>
    </submittedName>
</protein>
<reference evidence="1 2" key="1">
    <citation type="submission" date="2023-11" db="EMBL/GenBank/DDBJ databases">
        <title>A Novel Polar Bacteriovorax (B. antarcticus) Isolated from the Biocrust in Antarctica.</title>
        <authorList>
            <person name="Mun W."/>
            <person name="Choi S.Y."/>
            <person name="Mitchell R.J."/>
        </authorList>
    </citation>
    <scope>NUCLEOTIDE SEQUENCE [LARGE SCALE GENOMIC DNA]</scope>
    <source>
        <strain evidence="1 2">PP10</strain>
    </source>
</reference>
<sequence>MLDSHFDTTLKIMINLAVKREEVHSSESLAQSLGTNPAFIRKIMAKLSRAGLILTKRGQSGGVSLLKNPKDISLKDIYLAANDRINISEVKKTKSDCSVSCSAQNILLKLSSRLESAHLLILSRIKLSHLTKDIKYEK</sequence>
<dbReference type="PROSITE" id="PS01332">
    <property type="entry name" value="HTH_RRF2_1"/>
    <property type="match status" value="1"/>
</dbReference>
<dbReference type="PANTHER" id="PTHR33221">
    <property type="entry name" value="WINGED HELIX-TURN-HELIX TRANSCRIPTIONAL REGULATOR, RRF2 FAMILY"/>
    <property type="match status" value="1"/>
</dbReference>